<keyword evidence="4" id="KW-1185">Reference proteome</keyword>
<protein>
    <recommendedName>
        <fullName evidence="2">Alpha/beta hydrolase fold-3 domain-containing protein</fullName>
    </recommendedName>
</protein>
<dbReference type="InterPro" id="IPR050466">
    <property type="entry name" value="Carboxylest/Gibb_receptor"/>
</dbReference>
<dbReference type="InterPro" id="IPR029058">
    <property type="entry name" value="AB_hydrolase_fold"/>
</dbReference>
<dbReference type="InterPro" id="IPR013094">
    <property type="entry name" value="AB_hydrolase_3"/>
</dbReference>
<evidence type="ECO:0000313" key="4">
    <source>
        <dbReference type="Proteomes" id="UP000622547"/>
    </source>
</evidence>
<dbReference type="Pfam" id="PF07859">
    <property type="entry name" value="Abhydrolase_3"/>
    <property type="match status" value="1"/>
</dbReference>
<dbReference type="Gene3D" id="3.40.50.1820">
    <property type="entry name" value="alpha/beta hydrolase"/>
    <property type="match status" value="1"/>
</dbReference>
<dbReference type="RefSeq" id="WP_204076715.1">
    <property type="nucleotide sequence ID" value="NZ_BAABHI010000012.1"/>
</dbReference>
<feature type="compositionally biased region" description="Basic residues" evidence="1">
    <location>
        <begin position="143"/>
        <end position="160"/>
    </location>
</feature>
<sequence>MNTRHLVDPQMIAFVDAFPPIVLNQETLPQVRVMGPRLFPPAAAQDDLVIRERHVPGPDGAPDVRVIVTSPAGRTGASLPALVWIHGGGMVSGAAEQSQALINEFAGELGCPVVSVDYRLAPETRHPAPGTAGGLLRRPAMAVRRRRRTRRRPGPHRGRR</sequence>
<evidence type="ECO:0000259" key="2">
    <source>
        <dbReference type="Pfam" id="PF07859"/>
    </source>
</evidence>
<dbReference type="SUPFAM" id="SSF53474">
    <property type="entry name" value="alpha/beta-Hydrolases"/>
    <property type="match status" value="1"/>
</dbReference>
<dbReference type="Proteomes" id="UP000622547">
    <property type="component" value="Unassembled WGS sequence"/>
</dbReference>
<comment type="caution">
    <text evidence="3">The sequence shown here is derived from an EMBL/GenBank/DDBJ whole genome shotgun (WGS) entry which is preliminary data.</text>
</comment>
<organism evidence="3 4">
    <name type="scientific">Planotetraspora phitsanulokensis</name>
    <dbReference type="NCBI Taxonomy" id="575192"/>
    <lineage>
        <taxon>Bacteria</taxon>
        <taxon>Bacillati</taxon>
        <taxon>Actinomycetota</taxon>
        <taxon>Actinomycetes</taxon>
        <taxon>Streptosporangiales</taxon>
        <taxon>Streptosporangiaceae</taxon>
        <taxon>Planotetraspora</taxon>
    </lineage>
</organism>
<feature type="region of interest" description="Disordered" evidence="1">
    <location>
        <begin position="125"/>
        <end position="160"/>
    </location>
</feature>
<evidence type="ECO:0000256" key="1">
    <source>
        <dbReference type="SAM" id="MobiDB-lite"/>
    </source>
</evidence>
<dbReference type="GO" id="GO:0016787">
    <property type="term" value="F:hydrolase activity"/>
    <property type="evidence" value="ECO:0007669"/>
    <property type="project" value="InterPro"/>
</dbReference>
<evidence type="ECO:0000313" key="3">
    <source>
        <dbReference type="EMBL" id="GII41241.1"/>
    </source>
</evidence>
<accession>A0A8J3XIS5</accession>
<reference evidence="3 4" key="1">
    <citation type="submission" date="2021-01" db="EMBL/GenBank/DDBJ databases">
        <title>Whole genome shotgun sequence of Planotetraspora phitsanulokensis NBRC 104273.</title>
        <authorList>
            <person name="Komaki H."/>
            <person name="Tamura T."/>
        </authorList>
    </citation>
    <scope>NUCLEOTIDE SEQUENCE [LARGE SCALE GENOMIC DNA]</scope>
    <source>
        <strain evidence="3 4">NBRC 104273</strain>
    </source>
</reference>
<dbReference type="PANTHER" id="PTHR23024">
    <property type="entry name" value="ARYLACETAMIDE DEACETYLASE"/>
    <property type="match status" value="1"/>
</dbReference>
<feature type="domain" description="Alpha/beta hydrolase fold-3" evidence="2">
    <location>
        <begin position="82"/>
        <end position="129"/>
    </location>
</feature>
<dbReference type="EMBL" id="BOOP01000031">
    <property type="protein sequence ID" value="GII41241.1"/>
    <property type="molecule type" value="Genomic_DNA"/>
</dbReference>
<dbReference type="PANTHER" id="PTHR23024:SF24">
    <property type="entry name" value="ALPHA_BETA HYDROLASE FOLD-3 DOMAIN-CONTAINING PROTEIN"/>
    <property type="match status" value="1"/>
</dbReference>
<name>A0A8J3XIS5_9ACTN</name>
<dbReference type="AlphaFoldDB" id="A0A8J3XIS5"/>
<gene>
    <name evidence="3" type="ORF">Pph01_62440</name>
</gene>
<proteinExistence type="predicted"/>